<comment type="caution">
    <text evidence="2">The sequence shown here is derived from an EMBL/GenBank/DDBJ whole genome shotgun (WGS) entry which is preliminary data.</text>
</comment>
<dbReference type="EMBL" id="BAAAQT010000005">
    <property type="protein sequence ID" value="GAA2172912.1"/>
    <property type="molecule type" value="Genomic_DNA"/>
</dbReference>
<keyword evidence="3" id="KW-1185">Reference proteome</keyword>
<gene>
    <name evidence="2" type="ORF">GCM10009846_12730</name>
</gene>
<evidence type="ECO:0000256" key="1">
    <source>
        <dbReference type="SAM" id="Phobius"/>
    </source>
</evidence>
<evidence type="ECO:0000313" key="3">
    <source>
        <dbReference type="Proteomes" id="UP001501599"/>
    </source>
</evidence>
<organism evidence="2 3">
    <name type="scientific">Agrococcus versicolor</name>
    <dbReference type="NCBI Taxonomy" id="501482"/>
    <lineage>
        <taxon>Bacteria</taxon>
        <taxon>Bacillati</taxon>
        <taxon>Actinomycetota</taxon>
        <taxon>Actinomycetes</taxon>
        <taxon>Micrococcales</taxon>
        <taxon>Microbacteriaceae</taxon>
        <taxon>Agrococcus</taxon>
    </lineage>
</organism>
<accession>A0ABP5ME67</accession>
<feature type="transmembrane region" description="Helical" evidence="1">
    <location>
        <begin position="53"/>
        <end position="76"/>
    </location>
</feature>
<evidence type="ECO:0008006" key="4">
    <source>
        <dbReference type="Google" id="ProtNLM"/>
    </source>
</evidence>
<keyword evidence="1" id="KW-1133">Transmembrane helix</keyword>
<dbReference type="RefSeq" id="WP_344341736.1">
    <property type="nucleotide sequence ID" value="NZ_BAAAQT010000005.1"/>
</dbReference>
<keyword evidence="1" id="KW-0812">Transmembrane</keyword>
<sequence>MGWQEAGRVRRSSSTGAHPGWPWGIVLVPAGVGLAAGGVALARALDAGIGTAIGVALVAWGATLVMPFVVIAWYAAQAAWKAPREASGAEFRAPSHELRRIGFRIRWSPGARSLVFGSAAHDGRDLPMLVVGRVVHVLGIVVLVVAGLGAALSNLGGR</sequence>
<reference evidence="3" key="1">
    <citation type="journal article" date="2019" name="Int. J. Syst. Evol. Microbiol.">
        <title>The Global Catalogue of Microorganisms (GCM) 10K type strain sequencing project: providing services to taxonomists for standard genome sequencing and annotation.</title>
        <authorList>
            <consortium name="The Broad Institute Genomics Platform"/>
            <consortium name="The Broad Institute Genome Sequencing Center for Infectious Disease"/>
            <person name="Wu L."/>
            <person name="Ma J."/>
        </authorList>
    </citation>
    <scope>NUCLEOTIDE SEQUENCE [LARGE SCALE GENOMIC DNA]</scope>
    <source>
        <strain evidence="3">JCM 16026</strain>
    </source>
</reference>
<dbReference type="Proteomes" id="UP001501599">
    <property type="component" value="Unassembled WGS sequence"/>
</dbReference>
<proteinExistence type="predicted"/>
<evidence type="ECO:0000313" key="2">
    <source>
        <dbReference type="EMBL" id="GAA2172912.1"/>
    </source>
</evidence>
<keyword evidence="1" id="KW-0472">Membrane</keyword>
<feature type="transmembrane region" description="Helical" evidence="1">
    <location>
        <begin position="134"/>
        <end position="155"/>
    </location>
</feature>
<name>A0ABP5ME67_9MICO</name>
<protein>
    <recommendedName>
        <fullName evidence="4">PH domain-containing protein</fullName>
    </recommendedName>
</protein>
<feature type="transmembrane region" description="Helical" evidence="1">
    <location>
        <begin position="20"/>
        <end position="41"/>
    </location>
</feature>